<protein>
    <recommendedName>
        <fullName evidence="2">creatine kinase</fullName>
        <ecNumber evidence="2">2.7.3.2</ecNumber>
    </recommendedName>
</protein>
<evidence type="ECO:0000256" key="1">
    <source>
        <dbReference type="ARBA" id="ARBA00006798"/>
    </source>
</evidence>
<dbReference type="InterPro" id="IPR036802">
    <property type="entry name" value="ATP-guanido_PTrfase_N_sf"/>
</dbReference>
<gene>
    <name evidence="14" type="primary">Ckm_1</name>
    <name evidence="14" type="ORF">GTO96_0010465</name>
</gene>
<keyword evidence="6 8" id="KW-0067">ATP-binding</keyword>
<dbReference type="PANTHER" id="PTHR11547:SF52">
    <property type="entry name" value="CREATINE KINASE"/>
    <property type="match status" value="1"/>
</dbReference>
<dbReference type="Pfam" id="PF20878">
    <property type="entry name" value="REST_helical"/>
    <property type="match status" value="1"/>
</dbReference>
<dbReference type="GO" id="GO:0005615">
    <property type="term" value="C:extracellular space"/>
    <property type="evidence" value="ECO:0007669"/>
    <property type="project" value="TreeGrafter"/>
</dbReference>
<evidence type="ECO:0000256" key="4">
    <source>
        <dbReference type="ARBA" id="ARBA00022741"/>
    </source>
</evidence>
<dbReference type="AlphaFoldDB" id="A0A8X7XEQ1"/>
<dbReference type="Proteomes" id="UP000886611">
    <property type="component" value="Unassembled WGS sequence"/>
</dbReference>
<dbReference type="InterPro" id="IPR049048">
    <property type="entry name" value="REST_helical"/>
</dbReference>
<evidence type="ECO:0000256" key="2">
    <source>
        <dbReference type="ARBA" id="ARBA00012231"/>
    </source>
</evidence>
<evidence type="ECO:0000256" key="5">
    <source>
        <dbReference type="ARBA" id="ARBA00022777"/>
    </source>
</evidence>
<dbReference type="Pfam" id="PF02807">
    <property type="entry name" value="ATP-gua_PtransN"/>
    <property type="match status" value="1"/>
</dbReference>
<accession>A0A8X7XEQ1</accession>
<evidence type="ECO:0000313" key="15">
    <source>
        <dbReference type="Proteomes" id="UP000886611"/>
    </source>
</evidence>
<evidence type="ECO:0000313" key="14">
    <source>
        <dbReference type="EMBL" id="KAG2467283.1"/>
    </source>
</evidence>
<dbReference type="GO" id="GO:0046314">
    <property type="term" value="P:phosphocreatine biosynthetic process"/>
    <property type="evidence" value="ECO:0007669"/>
    <property type="project" value="InterPro"/>
</dbReference>
<dbReference type="SUPFAM" id="SSF55931">
    <property type="entry name" value="Glutamine synthetase/guanido kinase"/>
    <property type="match status" value="1"/>
</dbReference>
<evidence type="ECO:0000259" key="12">
    <source>
        <dbReference type="PROSITE" id="PS51509"/>
    </source>
</evidence>
<feature type="domain" description="Phosphagen kinase C-terminal" evidence="13">
    <location>
        <begin position="568"/>
        <end position="799"/>
    </location>
</feature>
<dbReference type="GO" id="GO:0005524">
    <property type="term" value="F:ATP binding"/>
    <property type="evidence" value="ECO:0007669"/>
    <property type="project" value="UniProtKB-UniRule"/>
</dbReference>
<comment type="caution">
    <text evidence="8">Lacks conserved residue(s) required for the propagation of feature annotation.</text>
</comment>
<dbReference type="InterPro" id="IPR000749">
    <property type="entry name" value="ATP-guanido_PTrfase"/>
</dbReference>
<dbReference type="InterPro" id="IPR022413">
    <property type="entry name" value="ATP-guanido_PTrfase_N"/>
</dbReference>
<keyword evidence="15" id="KW-1185">Reference proteome</keyword>
<evidence type="ECO:0000256" key="8">
    <source>
        <dbReference type="PROSITE-ProRule" id="PRU00843"/>
    </source>
</evidence>
<feature type="compositionally biased region" description="Polar residues" evidence="10">
    <location>
        <begin position="257"/>
        <end position="283"/>
    </location>
</feature>
<feature type="compositionally biased region" description="Low complexity" evidence="10">
    <location>
        <begin position="67"/>
        <end position="77"/>
    </location>
</feature>
<feature type="compositionally biased region" description="Acidic residues" evidence="10">
    <location>
        <begin position="91"/>
        <end position="110"/>
    </location>
</feature>
<comment type="caution">
    <text evidence="14">The sequence shown here is derived from an EMBL/GenBank/DDBJ whole genome shotgun (WGS) entry which is preliminary data.</text>
</comment>
<evidence type="ECO:0000256" key="7">
    <source>
        <dbReference type="PROSITE-ProRule" id="PRU00842"/>
    </source>
</evidence>
<dbReference type="Pfam" id="PF00217">
    <property type="entry name" value="ATP-gua_Ptrans"/>
    <property type="match status" value="1"/>
</dbReference>
<dbReference type="InterPro" id="IPR014746">
    <property type="entry name" value="Gln_synth/guanido_kin_cat_dom"/>
</dbReference>
<feature type="binding site" evidence="8">
    <location>
        <begin position="571"/>
        <end position="575"/>
    </location>
    <ligand>
        <name>ATP</name>
        <dbReference type="ChEBI" id="CHEBI:30616"/>
    </ligand>
</feature>
<feature type="domain" description="Phosphagen kinase N-terminal" evidence="12">
    <location>
        <begin position="455"/>
        <end position="541"/>
    </location>
</feature>
<dbReference type="SUPFAM" id="SSF48034">
    <property type="entry name" value="Guanido kinase N-terminal domain"/>
    <property type="match status" value="1"/>
</dbReference>
<evidence type="ECO:0000256" key="10">
    <source>
        <dbReference type="SAM" id="MobiDB-lite"/>
    </source>
</evidence>
<dbReference type="Gene3D" id="3.30.590.10">
    <property type="entry name" value="Glutamine synthetase/guanido kinase, catalytic domain"/>
    <property type="match status" value="1"/>
</dbReference>
<dbReference type="EMBL" id="JAATIS010000859">
    <property type="protein sequence ID" value="KAG2467283.1"/>
    <property type="molecule type" value="Genomic_DNA"/>
</dbReference>
<dbReference type="PROSITE" id="PS51293">
    <property type="entry name" value="SANT"/>
    <property type="match status" value="1"/>
</dbReference>
<name>A0A8X7XEQ1_POLSE</name>
<feature type="binding site" evidence="8">
    <location>
        <begin position="733"/>
        <end position="737"/>
    </location>
    <ligand>
        <name>ATP</name>
        <dbReference type="ChEBI" id="CHEBI:30616"/>
    </ligand>
</feature>
<sequence>MPRSHRLAKDLQERSQEWDNDMVRSVQFCNKVDDVMTAYKLLFDRKKKQRQQLPITMFLQPRKKEPVPTTTTDTPSETVEEVPQEMAPPSEETDEEMEEANPNEANDSDYDPSKETKKETHAEQPVQTSKIGLGRREYQNLQHRHHSQRSKCRPPKGMYLTQEDVVAISCSPSAANTILRQLDMELVSLKRQVQNAKQVNSGLKQKMEAGVRKYGKDFQAIADVIGNKTVGQVKNFFVNYRRRFNLEEVLQEWEAEQGTQAPNGETATSGEDGKNASNTPSGKSTDEEEEEEKRIKVRAHEDTALKNHLLLVVENNTKLEKQITGLKETLHEKHNEIQELTRVVDKMEKEIKPLVQNVTRNDNMLSAIQKSLEDQKEKVSNIHLQLQQLSRSFNQDPSRKEFGHLRISVDNLRQQVSVIESLRDRLAPLELPLASKYKSVIETLSRDTGTVIKISRLSAEEEFPELHRNYTLMARVLTVPMYKRLCQKVTESGFTFDDVIQPGLEDPGDPARVTVGCVAGDAESYNLFCEFFDCIIKLCHHGFQMTQSQKSNFNLHNLKGAETLDGDYVLSCEMQICRNVEGFSFPTHCSRGERRQLQSLAKQAFTKMDTAFPGKYWPLHELAQEATDPGVNDCIASGPSVMMMRTGVARDWPDARGVWISQNETVYIWVNMEEHLQITSKQEDGSIKEAFGLAINVVRKLGEMYKELKHPFIWKDHLGYVLSSPAVVGTGLKATVQVKLNHISKHPKFEDILSRLCLGASGSGVCTIFNKRTAGVTEVELLQLVVDGIKLLIDMDKSLGLGEAIDCLYPTQK</sequence>
<proteinExistence type="inferred from homology"/>
<evidence type="ECO:0000256" key="9">
    <source>
        <dbReference type="SAM" id="Coils"/>
    </source>
</evidence>
<dbReference type="EC" id="2.7.3.2" evidence="2"/>
<dbReference type="FunFam" id="1.10.135.10:FF:000005">
    <property type="entry name" value="Glycocyamine kinase beta chain"/>
    <property type="match status" value="1"/>
</dbReference>
<dbReference type="PROSITE" id="PS51510">
    <property type="entry name" value="PHOSPHAGEN_KINASE_C"/>
    <property type="match status" value="1"/>
</dbReference>
<feature type="coiled-coil region" evidence="9">
    <location>
        <begin position="179"/>
        <end position="206"/>
    </location>
</feature>
<dbReference type="InterPro" id="IPR017884">
    <property type="entry name" value="SANT_dom"/>
</dbReference>
<evidence type="ECO:0000259" key="11">
    <source>
        <dbReference type="PROSITE" id="PS51293"/>
    </source>
</evidence>
<feature type="region of interest" description="Disordered" evidence="10">
    <location>
        <begin position="255"/>
        <end position="294"/>
    </location>
</feature>
<feature type="region of interest" description="Disordered" evidence="10">
    <location>
        <begin position="53"/>
        <end position="134"/>
    </location>
</feature>
<feature type="non-terminal residue" evidence="14">
    <location>
        <position position="813"/>
    </location>
</feature>
<feature type="binding site" evidence="8">
    <location>
        <begin position="758"/>
        <end position="763"/>
    </location>
    <ligand>
        <name>ATP</name>
        <dbReference type="ChEBI" id="CHEBI:30616"/>
    </ligand>
</feature>
<dbReference type="InterPro" id="IPR009057">
    <property type="entry name" value="Homeodomain-like_sf"/>
</dbReference>
<dbReference type="GO" id="GO:0004111">
    <property type="term" value="F:creatine kinase activity"/>
    <property type="evidence" value="ECO:0007669"/>
    <property type="project" value="UniProtKB-EC"/>
</dbReference>
<organism evidence="14 15">
    <name type="scientific">Polypterus senegalus</name>
    <name type="common">Senegal bichir</name>
    <dbReference type="NCBI Taxonomy" id="55291"/>
    <lineage>
        <taxon>Eukaryota</taxon>
        <taxon>Metazoa</taxon>
        <taxon>Chordata</taxon>
        <taxon>Craniata</taxon>
        <taxon>Vertebrata</taxon>
        <taxon>Euteleostomi</taxon>
        <taxon>Actinopterygii</taxon>
        <taxon>Polypteriformes</taxon>
        <taxon>Polypteridae</taxon>
        <taxon>Polypterus</taxon>
    </lineage>
</organism>
<evidence type="ECO:0000256" key="3">
    <source>
        <dbReference type="ARBA" id="ARBA00022679"/>
    </source>
</evidence>
<dbReference type="PROSITE" id="PS51509">
    <property type="entry name" value="PHOSPHAGEN_KINASE_N"/>
    <property type="match status" value="1"/>
</dbReference>
<keyword evidence="9" id="KW-0175">Coiled coil</keyword>
<feature type="non-terminal residue" evidence="14">
    <location>
        <position position="1"/>
    </location>
</feature>
<keyword evidence="5 8" id="KW-0418">Kinase</keyword>
<dbReference type="InterPro" id="IPR001005">
    <property type="entry name" value="SANT/Myb"/>
</dbReference>
<keyword evidence="4 8" id="KW-0547">Nucleotide-binding</keyword>
<feature type="compositionally biased region" description="Basic and acidic residues" evidence="10">
    <location>
        <begin position="111"/>
        <end position="122"/>
    </location>
</feature>
<evidence type="ECO:0000256" key="6">
    <source>
        <dbReference type="ARBA" id="ARBA00022840"/>
    </source>
</evidence>
<dbReference type="InterPro" id="IPR022414">
    <property type="entry name" value="ATP-guanido_PTrfase_cat"/>
</dbReference>
<feature type="coiled-coil region" evidence="9">
    <location>
        <begin position="316"/>
        <end position="392"/>
    </location>
</feature>
<comment type="similarity">
    <text evidence="1 7">Belongs to the ATP:guanido phosphotransferase family.</text>
</comment>
<keyword evidence="3 8" id="KW-0808">Transferase</keyword>
<dbReference type="CDD" id="cd00167">
    <property type="entry name" value="SANT"/>
    <property type="match status" value="1"/>
</dbReference>
<evidence type="ECO:0000259" key="13">
    <source>
        <dbReference type="PROSITE" id="PS51510"/>
    </source>
</evidence>
<reference evidence="14 15" key="1">
    <citation type="journal article" date="2021" name="Cell">
        <title>Tracing the genetic footprints of vertebrate landing in non-teleost ray-finned fishes.</title>
        <authorList>
            <person name="Bi X."/>
            <person name="Wang K."/>
            <person name="Yang L."/>
            <person name="Pan H."/>
            <person name="Jiang H."/>
            <person name="Wei Q."/>
            <person name="Fang M."/>
            <person name="Yu H."/>
            <person name="Zhu C."/>
            <person name="Cai Y."/>
            <person name="He Y."/>
            <person name="Gan X."/>
            <person name="Zeng H."/>
            <person name="Yu D."/>
            <person name="Zhu Y."/>
            <person name="Jiang H."/>
            <person name="Qiu Q."/>
            <person name="Yang H."/>
            <person name="Zhang Y.E."/>
            <person name="Wang W."/>
            <person name="Zhu M."/>
            <person name="He S."/>
            <person name="Zhang G."/>
        </authorList>
    </citation>
    <scope>NUCLEOTIDE SEQUENCE [LARGE SCALE GENOMIC DNA]</scope>
    <source>
        <strain evidence="14">Bchr_013</strain>
    </source>
</reference>
<dbReference type="PANTHER" id="PTHR11547">
    <property type="entry name" value="ARGININE OR CREATINE KINASE"/>
    <property type="match status" value="1"/>
</dbReference>
<dbReference type="Gene3D" id="1.10.135.10">
    <property type="entry name" value="ATP:guanido phosphotransferase, N-terminal domain"/>
    <property type="match status" value="1"/>
</dbReference>
<dbReference type="Gene3D" id="1.20.58.1880">
    <property type="match status" value="2"/>
</dbReference>
<dbReference type="SUPFAM" id="SSF46689">
    <property type="entry name" value="Homeodomain-like"/>
    <property type="match status" value="1"/>
</dbReference>
<feature type="domain" description="SANT" evidence="11">
    <location>
        <begin position="210"/>
        <end position="245"/>
    </location>
</feature>